<comment type="similarity">
    <text evidence="1">Belongs to the bacterial solute-binding protein 5 family.</text>
</comment>
<keyword evidence="3 4" id="KW-0732">Signal</keyword>
<protein>
    <submittedName>
        <fullName evidence="6">Peptide/nickel transport system substrate-binding protein</fullName>
    </submittedName>
</protein>
<evidence type="ECO:0000256" key="1">
    <source>
        <dbReference type="ARBA" id="ARBA00005695"/>
    </source>
</evidence>
<dbReference type="GO" id="GO:0042597">
    <property type="term" value="C:periplasmic space"/>
    <property type="evidence" value="ECO:0007669"/>
    <property type="project" value="UniProtKB-ARBA"/>
</dbReference>
<dbReference type="InterPro" id="IPR039424">
    <property type="entry name" value="SBP_5"/>
</dbReference>
<dbReference type="Proteomes" id="UP000182977">
    <property type="component" value="Chromosome I"/>
</dbReference>
<dbReference type="GO" id="GO:0015833">
    <property type="term" value="P:peptide transport"/>
    <property type="evidence" value="ECO:0007669"/>
    <property type="project" value="TreeGrafter"/>
</dbReference>
<keyword evidence="2" id="KW-0813">Transport</keyword>
<dbReference type="Pfam" id="PF00496">
    <property type="entry name" value="SBP_bac_5"/>
    <property type="match status" value="1"/>
</dbReference>
<dbReference type="Gene3D" id="3.40.190.10">
    <property type="entry name" value="Periplasmic binding protein-like II"/>
    <property type="match status" value="1"/>
</dbReference>
<dbReference type="Gene3D" id="3.10.105.10">
    <property type="entry name" value="Dipeptide-binding Protein, Domain 3"/>
    <property type="match status" value="1"/>
</dbReference>
<evidence type="ECO:0000256" key="2">
    <source>
        <dbReference type="ARBA" id="ARBA00022448"/>
    </source>
</evidence>
<evidence type="ECO:0000259" key="5">
    <source>
        <dbReference type="Pfam" id="PF00496"/>
    </source>
</evidence>
<dbReference type="PANTHER" id="PTHR30290:SF9">
    <property type="entry name" value="OLIGOPEPTIDE-BINDING PROTEIN APPA"/>
    <property type="match status" value="1"/>
</dbReference>
<reference evidence="7" key="1">
    <citation type="submission" date="2016-10" db="EMBL/GenBank/DDBJ databases">
        <authorList>
            <person name="Varghese N."/>
            <person name="Submissions S."/>
        </authorList>
    </citation>
    <scope>NUCLEOTIDE SEQUENCE [LARGE SCALE GENOMIC DNA]</scope>
    <source>
        <strain evidence="7">DSM 45079</strain>
    </source>
</reference>
<proteinExistence type="inferred from homology"/>
<accession>A0A1H2KKU1</accession>
<sequence length="503" mass="53245">MRTNSTATRVAVILAALAIGACSTTSAGDETGSGSGSDEIVASGQFPIENLDPHSPVGGSLGMELVAKHIFSRLVQIDANGQLTGDLAEEWSADDTGTTWTFQLRDSVRFSDGSELTSSDVVASFERLLALESPIAGNFPDVTATAPDATTVTFTAAAPDAALPAKLTAVYVVAEETPATQSAGGQPPVGSGPFVVDEFAPGAEVVLSRNDDYFGGAPSLAKLTFRTIPEIAARLTALRTGEVDVIWGVPDDQMALLRSEESIEIDAVESDATFTMWFNSTTPALADPAVRRAIWQAVDFETIVAQLYPETGTLADAPIAPPVLGHATQEPMVYDPDAARAALAAAGFDFDTVLRLQFQSQFRSFVEAVVSDLAEIGVQVEPLEKEQAVFIEDLLALNWDINMQQIGTAGFDAATNLGRLYPCAAGRNGYCNPELDALLAQAGQTPDPAEREQVYAQASQIIWTDAVGMYPMFVKMSYAWGASVSGFTLDRVGLPDFRDAGVE</sequence>
<dbReference type="EMBL" id="LT629791">
    <property type="protein sequence ID" value="SDU69243.1"/>
    <property type="molecule type" value="Genomic_DNA"/>
</dbReference>
<evidence type="ECO:0000256" key="4">
    <source>
        <dbReference type="SAM" id="SignalP"/>
    </source>
</evidence>
<feature type="signal peptide" evidence="4">
    <location>
        <begin position="1"/>
        <end position="27"/>
    </location>
</feature>
<dbReference type="STRING" id="419479.SAMN04488563_3949"/>
<gene>
    <name evidence="6" type="ORF">SAMN04488563_3949</name>
</gene>
<dbReference type="AlphaFoldDB" id="A0A1H2KKU1"/>
<dbReference type="PIRSF" id="PIRSF002741">
    <property type="entry name" value="MppA"/>
    <property type="match status" value="1"/>
</dbReference>
<keyword evidence="7" id="KW-1185">Reference proteome</keyword>
<organism evidence="6 7">
    <name type="scientific">Jiangella alkaliphila</name>
    <dbReference type="NCBI Taxonomy" id="419479"/>
    <lineage>
        <taxon>Bacteria</taxon>
        <taxon>Bacillati</taxon>
        <taxon>Actinomycetota</taxon>
        <taxon>Actinomycetes</taxon>
        <taxon>Jiangellales</taxon>
        <taxon>Jiangellaceae</taxon>
        <taxon>Jiangella</taxon>
    </lineage>
</organism>
<dbReference type="GO" id="GO:1904680">
    <property type="term" value="F:peptide transmembrane transporter activity"/>
    <property type="evidence" value="ECO:0007669"/>
    <property type="project" value="TreeGrafter"/>
</dbReference>
<dbReference type="GO" id="GO:0043190">
    <property type="term" value="C:ATP-binding cassette (ABC) transporter complex"/>
    <property type="evidence" value="ECO:0007669"/>
    <property type="project" value="InterPro"/>
</dbReference>
<evidence type="ECO:0000313" key="7">
    <source>
        <dbReference type="Proteomes" id="UP000182977"/>
    </source>
</evidence>
<dbReference type="CDD" id="cd00995">
    <property type="entry name" value="PBP2_NikA_DppA_OppA_like"/>
    <property type="match status" value="1"/>
</dbReference>
<dbReference type="InterPro" id="IPR030678">
    <property type="entry name" value="Peptide/Ni-bd"/>
</dbReference>
<name>A0A1H2KKU1_9ACTN</name>
<feature type="domain" description="Solute-binding protein family 5" evidence="5">
    <location>
        <begin position="83"/>
        <end position="425"/>
    </location>
</feature>
<dbReference type="PANTHER" id="PTHR30290">
    <property type="entry name" value="PERIPLASMIC BINDING COMPONENT OF ABC TRANSPORTER"/>
    <property type="match status" value="1"/>
</dbReference>
<dbReference type="PROSITE" id="PS51257">
    <property type="entry name" value="PROKAR_LIPOPROTEIN"/>
    <property type="match status" value="1"/>
</dbReference>
<dbReference type="SUPFAM" id="SSF53850">
    <property type="entry name" value="Periplasmic binding protein-like II"/>
    <property type="match status" value="1"/>
</dbReference>
<evidence type="ECO:0000256" key="3">
    <source>
        <dbReference type="ARBA" id="ARBA00022729"/>
    </source>
</evidence>
<feature type="chain" id="PRO_5009278528" evidence="4">
    <location>
        <begin position="28"/>
        <end position="503"/>
    </location>
</feature>
<dbReference type="InterPro" id="IPR000914">
    <property type="entry name" value="SBP_5_dom"/>
</dbReference>
<evidence type="ECO:0000313" key="6">
    <source>
        <dbReference type="EMBL" id="SDU69243.1"/>
    </source>
</evidence>
<dbReference type="Gene3D" id="3.90.76.10">
    <property type="entry name" value="Dipeptide-binding Protein, Domain 1"/>
    <property type="match status" value="1"/>
</dbReference>